<organism evidence="2 3">
    <name type="scientific">Podospora aff. communis PSN243</name>
    <dbReference type="NCBI Taxonomy" id="3040156"/>
    <lineage>
        <taxon>Eukaryota</taxon>
        <taxon>Fungi</taxon>
        <taxon>Dikarya</taxon>
        <taxon>Ascomycota</taxon>
        <taxon>Pezizomycotina</taxon>
        <taxon>Sordariomycetes</taxon>
        <taxon>Sordariomycetidae</taxon>
        <taxon>Sordariales</taxon>
        <taxon>Podosporaceae</taxon>
        <taxon>Podospora</taxon>
    </lineage>
</organism>
<sequence length="546" mass="60043">MHSIIADLCHMGCGNSENGPARETSIPSPVVPSPIVPPPVVLTPTIPSLAIPSSLQSPACPDHATMQPEDVGSATEEDTLSVEEGPPSPESGWMSDYSESVPVFEGDHPFLQVKTAVVQKLLHAFAEWDYTSRPEYGAAGNPGSNQYPSAIDVAVLPISGGQQSSQSSGKRLVGSDAKGGGEENGEEGGSDPPKKRRRSTRQSSERRVSLACPFAKKDPTRYRHCYSYILSRTQDVKQHLSRYHQLPIYCPRCKDEFQTEPERDQHCAVTNWSCQVRSGITHEGVTRSQKVELGHRVSPRQTLEEQWFTIFDILFPEHSPRPRSAFVNHHLSIEMEAFQDMMYAEGPALIRQSLQENHIQLSTIAHQEHELEDLFQVAIAEGFHSISQRWMESHSHELAAIEDSHLDGAGASETSRRNARSITSIASSETLVERRRSTRQPQAALGPLNEEGGAMAMMVPRREMPHGITLPLEESESGGNEHGVAQSEEAMSFSGHFLHTGENGEPHHVQENGALDDTFFATLFQDPGFRNVGEPVGEDVEEDSGA</sequence>
<evidence type="ECO:0000313" key="2">
    <source>
        <dbReference type="EMBL" id="KAK4445505.1"/>
    </source>
</evidence>
<reference evidence="2" key="2">
    <citation type="submission" date="2023-05" db="EMBL/GenBank/DDBJ databases">
        <authorList>
            <consortium name="Lawrence Berkeley National Laboratory"/>
            <person name="Steindorff A."/>
            <person name="Hensen N."/>
            <person name="Bonometti L."/>
            <person name="Westerberg I."/>
            <person name="Brannstrom I.O."/>
            <person name="Guillou S."/>
            <person name="Cros-Aarteil S."/>
            <person name="Calhoun S."/>
            <person name="Haridas S."/>
            <person name="Kuo A."/>
            <person name="Mondo S."/>
            <person name="Pangilinan J."/>
            <person name="Riley R."/>
            <person name="Labutti K."/>
            <person name="Andreopoulos B."/>
            <person name="Lipzen A."/>
            <person name="Chen C."/>
            <person name="Yanf M."/>
            <person name="Daum C."/>
            <person name="Ng V."/>
            <person name="Clum A."/>
            <person name="Ohm R."/>
            <person name="Martin F."/>
            <person name="Silar P."/>
            <person name="Natvig D."/>
            <person name="Lalanne C."/>
            <person name="Gautier V."/>
            <person name="Ament-Velasquez S.L."/>
            <person name="Kruys A."/>
            <person name="Hutchinson M.I."/>
            <person name="Powell A.J."/>
            <person name="Barry K."/>
            <person name="Miller A.N."/>
            <person name="Grigoriev I.V."/>
            <person name="Debuchy R."/>
            <person name="Gladieux P."/>
            <person name="Thoren M.H."/>
            <person name="Johannesson H."/>
        </authorList>
    </citation>
    <scope>NUCLEOTIDE SEQUENCE</scope>
    <source>
        <strain evidence="2">PSN243</strain>
    </source>
</reference>
<dbReference type="Proteomes" id="UP001321760">
    <property type="component" value="Unassembled WGS sequence"/>
</dbReference>
<feature type="region of interest" description="Disordered" evidence="1">
    <location>
        <begin position="160"/>
        <end position="210"/>
    </location>
</feature>
<dbReference type="AlphaFoldDB" id="A0AAV9GDK9"/>
<feature type="region of interest" description="Disordered" evidence="1">
    <location>
        <begin position="409"/>
        <end position="453"/>
    </location>
</feature>
<reference evidence="2" key="1">
    <citation type="journal article" date="2023" name="Mol. Phylogenet. Evol.">
        <title>Genome-scale phylogeny and comparative genomics of the fungal order Sordariales.</title>
        <authorList>
            <person name="Hensen N."/>
            <person name="Bonometti L."/>
            <person name="Westerberg I."/>
            <person name="Brannstrom I.O."/>
            <person name="Guillou S."/>
            <person name="Cros-Aarteil S."/>
            <person name="Calhoun S."/>
            <person name="Haridas S."/>
            <person name="Kuo A."/>
            <person name="Mondo S."/>
            <person name="Pangilinan J."/>
            <person name="Riley R."/>
            <person name="LaButti K."/>
            <person name="Andreopoulos B."/>
            <person name="Lipzen A."/>
            <person name="Chen C."/>
            <person name="Yan M."/>
            <person name="Daum C."/>
            <person name="Ng V."/>
            <person name="Clum A."/>
            <person name="Steindorff A."/>
            <person name="Ohm R.A."/>
            <person name="Martin F."/>
            <person name="Silar P."/>
            <person name="Natvig D.O."/>
            <person name="Lalanne C."/>
            <person name="Gautier V."/>
            <person name="Ament-Velasquez S.L."/>
            <person name="Kruys A."/>
            <person name="Hutchinson M.I."/>
            <person name="Powell A.J."/>
            <person name="Barry K."/>
            <person name="Miller A.N."/>
            <person name="Grigoriev I.V."/>
            <person name="Debuchy R."/>
            <person name="Gladieux P."/>
            <person name="Hiltunen Thoren M."/>
            <person name="Johannesson H."/>
        </authorList>
    </citation>
    <scope>NUCLEOTIDE SEQUENCE</scope>
    <source>
        <strain evidence="2">PSN243</strain>
    </source>
</reference>
<feature type="region of interest" description="Disordered" evidence="1">
    <location>
        <begin position="53"/>
        <end position="100"/>
    </location>
</feature>
<accession>A0AAV9GDK9</accession>
<feature type="compositionally biased region" description="Polar residues" evidence="1">
    <location>
        <begin position="420"/>
        <end position="430"/>
    </location>
</feature>
<name>A0AAV9GDK9_9PEZI</name>
<evidence type="ECO:0000256" key="1">
    <source>
        <dbReference type="SAM" id="MobiDB-lite"/>
    </source>
</evidence>
<evidence type="ECO:0000313" key="3">
    <source>
        <dbReference type="Proteomes" id="UP001321760"/>
    </source>
</evidence>
<protein>
    <recommendedName>
        <fullName evidence="4">C2H2-type domain-containing protein</fullName>
    </recommendedName>
</protein>
<dbReference type="PANTHER" id="PTHR38166:SF1">
    <property type="entry name" value="C2H2-TYPE DOMAIN-CONTAINING PROTEIN"/>
    <property type="match status" value="1"/>
</dbReference>
<dbReference type="EMBL" id="MU865965">
    <property type="protein sequence ID" value="KAK4445505.1"/>
    <property type="molecule type" value="Genomic_DNA"/>
</dbReference>
<feature type="compositionally biased region" description="Low complexity" evidence="1">
    <location>
        <begin position="160"/>
        <end position="169"/>
    </location>
</feature>
<comment type="caution">
    <text evidence="2">The sequence shown here is derived from an EMBL/GenBank/DDBJ whole genome shotgun (WGS) entry which is preliminary data.</text>
</comment>
<gene>
    <name evidence="2" type="ORF">QBC34DRAFT_413286</name>
</gene>
<keyword evidence="3" id="KW-1185">Reference proteome</keyword>
<proteinExistence type="predicted"/>
<evidence type="ECO:0008006" key="4">
    <source>
        <dbReference type="Google" id="ProtNLM"/>
    </source>
</evidence>
<dbReference type="PANTHER" id="PTHR38166">
    <property type="entry name" value="C2H2-TYPE DOMAIN-CONTAINING PROTEIN-RELATED"/>
    <property type="match status" value="1"/>
</dbReference>